<keyword evidence="3" id="KW-0808">Transferase</keyword>
<keyword evidence="3" id="KW-0548">Nucleotidyltransferase</keyword>
<accession>A0A523BDV3</accession>
<reference evidence="3 4" key="1">
    <citation type="journal article" date="2019" name="Nat. Microbiol.">
        <title>Expanding anaerobic alkane metabolism in the domain of Archaea.</title>
        <authorList>
            <person name="Wang Y."/>
            <person name="Wegener G."/>
            <person name="Hou J."/>
            <person name="Wang F."/>
            <person name="Xiao X."/>
        </authorList>
    </citation>
    <scope>NUCLEOTIDE SEQUENCE [LARGE SCALE GENOMIC DNA]</scope>
    <source>
        <strain evidence="3">WYZ-LMO10</strain>
    </source>
</reference>
<dbReference type="InterPro" id="IPR000594">
    <property type="entry name" value="ThiF_NAD_FAD-bd"/>
</dbReference>
<dbReference type="SUPFAM" id="SSF69572">
    <property type="entry name" value="Activating enzymes of the ubiquitin-like proteins"/>
    <property type="match status" value="1"/>
</dbReference>
<dbReference type="CDD" id="cd00757">
    <property type="entry name" value="ThiF_MoeB_HesA_family"/>
    <property type="match status" value="1"/>
</dbReference>
<sequence length="250" mass="27644">MASDREFLRYSRQMMIRGFGIEGQKKLFSSKVAVAGIGGLGSPASYYLAAAGVGYLRLIDCDVVELSNLNRQILHWSNDIDRPKVESAAMKLSLLNPNVHIDAINEKITDENIDDLMKGVDIIVDGQDNLQTRMIINEFAVRNEVPYIYAAVYGMEGYLMTIIPHEGPCLKCMYPGEPPKPERFPVLGTTPGVMGCLEATEAIKLITGIGRPAVGRLVVYDGEDMSFQEISIKRNSNCPVCSRPLNKRSK</sequence>
<evidence type="ECO:0000259" key="2">
    <source>
        <dbReference type="Pfam" id="PF00899"/>
    </source>
</evidence>
<dbReference type="GO" id="GO:0008641">
    <property type="term" value="F:ubiquitin-like modifier activating enzyme activity"/>
    <property type="evidence" value="ECO:0007669"/>
    <property type="project" value="InterPro"/>
</dbReference>
<gene>
    <name evidence="3" type="ORF">DSO08_02985</name>
</gene>
<dbReference type="GO" id="GO:0016779">
    <property type="term" value="F:nucleotidyltransferase activity"/>
    <property type="evidence" value="ECO:0007669"/>
    <property type="project" value="UniProtKB-KW"/>
</dbReference>
<dbReference type="AlphaFoldDB" id="A0A523BDV3"/>
<dbReference type="FunFam" id="3.40.50.720:FF:000080">
    <property type="entry name" value="Thiazole biosynthesis adenylyltransferase ThiF"/>
    <property type="match status" value="1"/>
</dbReference>
<dbReference type="GO" id="GO:0005737">
    <property type="term" value="C:cytoplasm"/>
    <property type="evidence" value="ECO:0007669"/>
    <property type="project" value="TreeGrafter"/>
</dbReference>
<dbReference type="PANTHER" id="PTHR10953">
    <property type="entry name" value="UBIQUITIN-ACTIVATING ENZYME E1"/>
    <property type="match status" value="1"/>
</dbReference>
<proteinExistence type="inferred from homology"/>
<dbReference type="PANTHER" id="PTHR10953:SF102">
    <property type="entry name" value="ADENYLYLTRANSFERASE AND SULFURTRANSFERASE MOCS3"/>
    <property type="match status" value="1"/>
</dbReference>
<dbReference type="GO" id="GO:0004792">
    <property type="term" value="F:thiosulfate-cyanide sulfurtransferase activity"/>
    <property type="evidence" value="ECO:0007669"/>
    <property type="project" value="TreeGrafter"/>
</dbReference>
<comment type="similarity">
    <text evidence="1">Belongs to the HesA/MoeB/ThiF family.</text>
</comment>
<dbReference type="InterPro" id="IPR035985">
    <property type="entry name" value="Ubiquitin-activating_enz"/>
</dbReference>
<name>A0A523BDV3_9CREN</name>
<dbReference type="EMBL" id="QNVH01000021">
    <property type="protein sequence ID" value="TDA39118.1"/>
    <property type="molecule type" value="Genomic_DNA"/>
</dbReference>
<feature type="domain" description="THIF-type NAD/FAD binding fold" evidence="2">
    <location>
        <begin position="10"/>
        <end position="240"/>
    </location>
</feature>
<comment type="caution">
    <text evidence="3">The sequence shown here is derived from an EMBL/GenBank/DDBJ whole genome shotgun (WGS) entry which is preliminary data.</text>
</comment>
<evidence type="ECO:0000313" key="3">
    <source>
        <dbReference type="EMBL" id="TDA39118.1"/>
    </source>
</evidence>
<organism evidence="3 4">
    <name type="scientific">Thermoproteota archaeon</name>
    <dbReference type="NCBI Taxonomy" id="2056631"/>
    <lineage>
        <taxon>Archaea</taxon>
        <taxon>Thermoproteota</taxon>
    </lineage>
</organism>
<protein>
    <submittedName>
        <fullName evidence="3">Adenylyltransferase</fullName>
    </submittedName>
</protein>
<dbReference type="Proteomes" id="UP000315399">
    <property type="component" value="Unassembled WGS sequence"/>
</dbReference>
<evidence type="ECO:0000256" key="1">
    <source>
        <dbReference type="ARBA" id="ARBA00009919"/>
    </source>
</evidence>
<dbReference type="InterPro" id="IPR045886">
    <property type="entry name" value="ThiF/MoeB/HesA"/>
</dbReference>
<dbReference type="Pfam" id="PF00899">
    <property type="entry name" value="ThiF"/>
    <property type="match status" value="1"/>
</dbReference>
<evidence type="ECO:0000313" key="4">
    <source>
        <dbReference type="Proteomes" id="UP000315399"/>
    </source>
</evidence>
<dbReference type="Gene3D" id="3.40.50.720">
    <property type="entry name" value="NAD(P)-binding Rossmann-like Domain"/>
    <property type="match status" value="1"/>
</dbReference>